<reference evidence="1 2" key="1">
    <citation type="journal article" date="2016" name="Sci. Rep.">
        <title>Metabolic traits of an uncultured archaeal lineage -MSBL1- from brine pools of the Red Sea.</title>
        <authorList>
            <person name="Mwirichia R."/>
            <person name="Alam I."/>
            <person name="Rashid M."/>
            <person name="Vinu M."/>
            <person name="Ba-Alawi W."/>
            <person name="Anthony Kamau A."/>
            <person name="Kamanda Ngugi D."/>
            <person name="Goker M."/>
            <person name="Klenk H.P."/>
            <person name="Bajic V."/>
            <person name="Stingl U."/>
        </authorList>
    </citation>
    <scope>NUCLEOTIDE SEQUENCE [LARGE SCALE GENOMIC DNA]</scope>
    <source>
        <strain evidence="1">SCGC-AAA259D18</strain>
    </source>
</reference>
<accession>A0A133UC60</accession>
<dbReference type="GO" id="GO:0003677">
    <property type="term" value="F:DNA binding"/>
    <property type="evidence" value="ECO:0007669"/>
    <property type="project" value="InterPro"/>
</dbReference>
<dbReference type="Gene3D" id="3.40.91.20">
    <property type="match status" value="1"/>
</dbReference>
<dbReference type="GO" id="GO:0009307">
    <property type="term" value="P:DNA restriction-modification system"/>
    <property type="evidence" value="ECO:0007669"/>
    <property type="project" value="InterPro"/>
</dbReference>
<dbReference type="InterPro" id="IPR011335">
    <property type="entry name" value="Restrct_endonuc-II-like"/>
</dbReference>
<organism evidence="1 2">
    <name type="scientific">candidate division MSBL1 archaeon SCGC-AAA259D18</name>
    <dbReference type="NCBI Taxonomy" id="1698262"/>
    <lineage>
        <taxon>Archaea</taxon>
        <taxon>Methanobacteriati</taxon>
        <taxon>Methanobacteriota</taxon>
        <taxon>candidate division MSBL1</taxon>
    </lineage>
</organism>
<name>A0A133UC60_9EURY</name>
<evidence type="ECO:0000313" key="2">
    <source>
        <dbReference type="Proteomes" id="UP000070195"/>
    </source>
</evidence>
<comment type="caution">
    <text evidence="1">The sequence shown here is derived from an EMBL/GenBank/DDBJ whole genome shotgun (WGS) entry which is preliminary data.</text>
</comment>
<dbReference type="AlphaFoldDB" id="A0A133UC60"/>
<dbReference type="Proteomes" id="UP000070195">
    <property type="component" value="Unassembled WGS sequence"/>
</dbReference>
<sequence length="158" mass="18421">MEVYDEFNYRNAKSVLKKEHPSLLEEIYSILDDPKNKLDLTSEGKQRQISKQLQNLFVDKSWEKEVSVYSIPELKYDLVKDKLPIEIEIGHKRLVYADFFEFLADYSNGHIKLGIMIVTGEPERFGHTWHNSLDSTKRKIKAIEKVFLVPLLAIAINP</sequence>
<dbReference type="InterPro" id="IPR015278">
    <property type="entry name" value="BglII-like"/>
</dbReference>
<evidence type="ECO:0000313" key="1">
    <source>
        <dbReference type="EMBL" id="KXA91787.1"/>
    </source>
</evidence>
<dbReference type="GO" id="GO:0009036">
    <property type="term" value="F:type II site-specific deoxyribonuclease activity"/>
    <property type="evidence" value="ECO:0007669"/>
    <property type="project" value="InterPro"/>
</dbReference>
<dbReference type="EMBL" id="LHXM01000013">
    <property type="protein sequence ID" value="KXA91787.1"/>
    <property type="molecule type" value="Genomic_DNA"/>
</dbReference>
<dbReference type="Pfam" id="PF09195">
    <property type="entry name" value="Endonuc-BglII"/>
    <property type="match status" value="1"/>
</dbReference>
<proteinExistence type="predicted"/>
<dbReference type="GO" id="GO:0000287">
    <property type="term" value="F:magnesium ion binding"/>
    <property type="evidence" value="ECO:0007669"/>
    <property type="project" value="InterPro"/>
</dbReference>
<dbReference type="SUPFAM" id="SSF52980">
    <property type="entry name" value="Restriction endonuclease-like"/>
    <property type="match status" value="1"/>
</dbReference>
<dbReference type="InterPro" id="IPR011338">
    <property type="entry name" value="BamHI/BglII/BstY"/>
</dbReference>
<gene>
    <name evidence="1" type="ORF">AKJ63_00915</name>
</gene>
<protein>
    <submittedName>
        <fullName evidence="1">Uncharacterized protein</fullName>
    </submittedName>
</protein>
<keyword evidence="2" id="KW-1185">Reference proteome</keyword>